<organism evidence="1 2">
    <name type="scientific">Virgisporangium ochraceum</name>
    <dbReference type="NCBI Taxonomy" id="65505"/>
    <lineage>
        <taxon>Bacteria</taxon>
        <taxon>Bacillati</taxon>
        <taxon>Actinomycetota</taxon>
        <taxon>Actinomycetes</taxon>
        <taxon>Micromonosporales</taxon>
        <taxon>Micromonosporaceae</taxon>
        <taxon>Virgisporangium</taxon>
    </lineage>
</organism>
<dbReference type="GO" id="GO:0016787">
    <property type="term" value="F:hydrolase activity"/>
    <property type="evidence" value="ECO:0007669"/>
    <property type="project" value="UniProtKB-KW"/>
</dbReference>
<comment type="caution">
    <text evidence="1">The sequence shown here is derived from an EMBL/GenBank/DDBJ whole genome shotgun (WGS) entry which is preliminary data.</text>
</comment>
<sequence length="492" mass="51584">MNIIPAARWSALVVIVGSLLVVPAGPALSGPALSGPALSGTGLGSPGLDATAQACVAPVPSTTQPGYTVADPNCDLNGTPFQPLTDGSGKALSRTYAAIENGAAYRMEVPLNWNGELAIYAHGYRGTGTTVFVDNAPLRAHFISKGFAWAASSYQTNGYDVGQGVRDSHALIAQFARVTGTRAKAVYMTGMSMGGHVTGVAIEKYRGSYVGAMPSCGVLGDAELFDYFLDATVTAGALARVPVQFPLSPPPDFPATFAATVAAIQPVLGVNNGAPPALTAAGRQWSNAVERRSGGDRPGFEGAFAFWNTATNSGLPFLFGVYPGTNGGTIGVEDGNVTSNRTTWYELDNHWLPTWDEIKLNLTTLRVGRTAEPSPDLTGVPKIYGDPRIPVLSLHNIGDLFVPLSMEQIYLERAMARGQAKNVVSRAIRANGHCDFTAAELTRGFDDLVSWVRGGHKPAGDAILDPRTVAAPTFGCRFTVGVRPDFVAPACG</sequence>
<keyword evidence="1" id="KW-0378">Hydrolase</keyword>
<evidence type="ECO:0000313" key="2">
    <source>
        <dbReference type="Proteomes" id="UP000635606"/>
    </source>
</evidence>
<dbReference type="Proteomes" id="UP000635606">
    <property type="component" value="Unassembled WGS sequence"/>
</dbReference>
<proteinExistence type="predicted"/>
<name>A0A8J4A294_9ACTN</name>
<dbReference type="InterPro" id="IPR029058">
    <property type="entry name" value="AB_hydrolase_fold"/>
</dbReference>
<gene>
    <name evidence="1" type="ORF">Voc01_069670</name>
</gene>
<evidence type="ECO:0000313" key="1">
    <source>
        <dbReference type="EMBL" id="GIJ72050.1"/>
    </source>
</evidence>
<dbReference type="EMBL" id="BOPH01000095">
    <property type="protein sequence ID" value="GIJ72050.1"/>
    <property type="molecule type" value="Genomic_DNA"/>
</dbReference>
<reference evidence="1" key="1">
    <citation type="submission" date="2021-01" db="EMBL/GenBank/DDBJ databases">
        <title>Whole genome shotgun sequence of Virgisporangium ochraceum NBRC 16418.</title>
        <authorList>
            <person name="Komaki H."/>
            <person name="Tamura T."/>
        </authorList>
    </citation>
    <scope>NUCLEOTIDE SEQUENCE</scope>
    <source>
        <strain evidence="1">NBRC 16418</strain>
    </source>
</reference>
<dbReference type="RefSeq" id="WP_203931910.1">
    <property type="nucleotide sequence ID" value="NZ_BOPH01000095.1"/>
</dbReference>
<protein>
    <submittedName>
        <fullName evidence="1">Alpha/beta hydrolase</fullName>
    </submittedName>
</protein>
<dbReference type="AlphaFoldDB" id="A0A8J4A294"/>
<accession>A0A8J4A294</accession>
<dbReference type="SUPFAM" id="SSF53474">
    <property type="entry name" value="alpha/beta-Hydrolases"/>
    <property type="match status" value="1"/>
</dbReference>
<keyword evidence="2" id="KW-1185">Reference proteome</keyword>
<dbReference type="Gene3D" id="3.40.50.1820">
    <property type="entry name" value="alpha/beta hydrolase"/>
    <property type="match status" value="1"/>
</dbReference>